<organism evidence="1">
    <name type="scientific">Hordeum vulgare subsp. vulgare</name>
    <name type="common">Domesticated barley</name>
    <dbReference type="NCBI Taxonomy" id="112509"/>
    <lineage>
        <taxon>Eukaryota</taxon>
        <taxon>Viridiplantae</taxon>
        <taxon>Streptophyta</taxon>
        <taxon>Embryophyta</taxon>
        <taxon>Tracheophyta</taxon>
        <taxon>Spermatophyta</taxon>
        <taxon>Magnoliopsida</taxon>
        <taxon>Liliopsida</taxon>
        <taxon>Poales</taxon>
        <taxon>Poaceae</taxon>
        <taxon>BOP clade</taxon>
        <taxon>Pooideae</taxon>
        <taxon>Triticodae</taxon>
        <taxon>Triticeae</taxon>
        <taxon>Hordeinae</taxon>
        <taxon>Hordeum</taxon>
    </lineage>
</organism>
<reference evidence="1" key="1">
    <citation type="journal article" date="2011" name="Plant Physiol.">
        <title>Comprehensive sequence analysis of 24,783 barley full-length cDNAs derived from 12 clone libraries.</title>
        <authorList>
            <person name="Matsumoto T."/>
            <person name="Tanaka T."/>
            <person name="Sakai H."/>
            <person name="Amano N."/>
            <person name="Kanamori H."/>
            <person name="Kurita K."/>
            <person name="Kikuta A."/>
            <person name="Kamiya K."/>
            <person name="Yamamoto M."/>
            <person name="Ikawa H."/>
            <person name="Fujii N."/>
            <person name="Hori K."/>
            <person name="Itoh T."/>
            <person name="Sato K."/>
        </authorList>
    </citation>
    <scope>NUCLEOTIDE SEQUENCE</scope>
    <source>
        <tissue evidence="1">Shoot</tissue>
        <tissue evidence="2">Shoot and root</tissue>
    </source>
</reference>
<sequence length="82" mass="8694">MMMSRFLRARQQPDCSDMLRRLGGGDTATAMVGEAGAVIPTAVGATMGRLLGNAATVAWLHWRCCDVGAACSAVVQWLLGRQ</sequence>
<evidence type="ECO:0000313" key="1">
    <source>
        <dbReference type="EMBL" id="BAJ91875.1"/>
    </source>
</evidence>
<accession>F2D9V4</accession>
<dbReference type="EMBL" id="AK360666">
    <property type="protein sequence ID" value="BAJ91875.1"/>
    <property type="molecule type" value="mRNA"/>
</dbReference>
<proteinExistence type="evidence at transcript level"/>
<dbReference type="AlphaFoldDB" id="F2D9V4"/>
<name>F2D9V4_HORVV</name>
<protein>
    <submittedName>
        <fullName evidence="1">Predicted protein</fullName>
    </submittedName>
</protein>
<evidence type="ECO:0000313" key="2">
    <source>
        <dbReference type="EMBL" id="BAJ94905.1"/>
    </source>
</evidence>
<dbReference type="EMBL" id="AK363702">
    <property type="protein sequence ID" value="BAJ94905.1"/>
    <property type="molecule type" value="mRNA"/>
</dbReference>